<comment type="subcellular location">
    <subcellularLocation>
        <location evidence="1">Membrane</location>
        <topology evidence="1">Multi-pass membrane protein</topology>
    </subcellularLocation>
</comment>
<dbReference type="AlphaFoldDB" id="A0A934KGQ1"/>
<evidence type="ECO:0000256" key="3">
    <source>
        <dbReference type="ARBA" id="ARBA00022989"/>
    </source>
</evidence>
<proteinExistence type="predicted"/>
<name>A0A934KGQ1_9BACT</name>
<feature type="transmembrane region" description="Helical" evidence="5">
    <location>
        <begin position="137"/>
        <end position="158"/>
    </location>
</feature>
<feature type="transmembrane region" description="Helical" evidence="5">
    <location>
        <begin position="300"/>
        <end position="321"/>
    </location>
</feature>
<organism evidence="7 8">
    <name type="scientific">Candidatus Dormiibacter inghamiae</name>
    <dbReference type="NCBI Taxonomy" id="3127013"/>
    <lineage>
        <taxon>Bacteria</taxon>
        <taxon>Bacillati</taxon>
        <taxon>Candidatus Dormiibacterota</taxon>
        <taxon>Candidatus Dormibacteria</taxon>
        <taxon>Candidatus Dormibacterales</taxon>
        <taxon>Candidatus Dormibacteraceae</taxon>
        <taxon>Candidatus Dormiibacter</taxon>
    </lineage>
</organism>
<accession>A0A934KGQ1</accession>
<evidence type="ECO:0000256" key="1">
    <source>
        <dbReference type="ARBA" id="ARBA00004141"/>
    </source>
</evidence>
<keyword evidence="4 5" id="KW-0472">Membrane</keyword>
<gene>
    <name evidence="7" type="ORF">JF888_03870</name>
</gene>
<evidence type="ECO:0000256" key="5">
    <source>
        <dbReference type="SAM" id="Phobius"/>
    </source>
</evidence>
<feature type="transmembrane region" description="Helical" evidence="5">
    <location>
        <begin position="224"/>
        <end position="243"/>
    </location>
</feature>
<feature type="transmembrane region" description="Helical" evidence="5">
    <location>
        <begin position="100"/>
        <end position="117"/>
    </location>
</feature>
<feature type="transmembrane region" description="Helical" evidence="5">
    <location>
        <begin position="273"/>
        <end position="294"/>
    </location>
</feature>
<sequence>MSTTVSTAKQIGAVLVIVVSFFVPEVVIEFTPWRADAALIIAGMLPALIGWTYAPRYALASIPVSAVLNALAMVVFGHPIITTLLMVLIAVMVGISALRSLHAVATFAAIQPAIAAISGPPTVSFSGTTPGLAGQALVGAGVVVIGGLWAVLIGAMLLRNRSSGAPAPVPAPIVASYTGTLVLLLGAAAFVASTWFSGTTAGWVLLTILLVARPTYAESRFMIAERTVGTIVGAALAAVLAMIVSNRAMVVLMGTVAMVVAAVLHLQHARYGYFTVFVTAAVVLLNASGGNVFTLGLQRVLYTMVGVGLVAVVVAVSETVLGRSTTASV</sequence>
<feature type="transmembrane region" description="Helical" evidence="5">
    <location>
        <begin position="195"/>
        <end position="212"/>
    </location>
</feature>
<dbReference type="GO" id="GO:0016020">
    <property type="term" value="C:membrane"/>
    <property type="evidence" value="ECO:0007669"/>
    <property type="project" value="UniProtKB-SubCell"/>
</dbReference>
<evidence type="ECO:0000256" key="2">
    <source>
        <dbReference type="ARBA" id="ARBA00022692"/>
    </source>
</evidence>
<dbReference type="Pfam" id="PF13515">
    <property type="entry name" value="FUSC_2"/>
    <property type="match status" value="1"/>
</dbReference>
<dbReference type="Proteomes" id="UP000620075">
    <property type="component" value="Unassembled WGS sequence"/>
</dbReference>
<feature type="transmembrane region" description="Helical" evidence="5">
    <location>
        <begin position="66"/>
        <end position="93"/>
    </location>
</feature>
<feature type="transmembrane region" description="Helical" evidence="5">
    <location>
        <begin position="12"/>
        <end position="30"/>
    </location>
</feature>
<keyword evidence="2 5" id="KW-0812">Transmembrane</keyword>
<evidence type="ECO:0000313" key="7">
    <source>
        <dbReference type="EMBL" id="MBJ7602318.1"/>
    </source>
</evidence>
<evidence type="ECO:0000313" key="8">
    <source>
        <dbReference type="Proteomes" id="UP000620075"/>
    </source>
</evidence>
<evidence type="ECO:0000259" key="6">
    <source>
        <dbReference type="Pfam" id="PF13515"/>
    </source>
</evidence>
<dbReference type="EMBL" id="JAEKNQ010000019">
    <property type="protein sequence ID" value="MBJ7602318.1"/>
    <property type="molecule type" value="Genomic_DNA"/>
</dbReference>
<reference evidence="7 8" key="1">
    <citation type="submission" date="2020-10" db="EMBL/GenBank/DDBJ databases">
        <title>Ca. Dormibacterota MAGs.</title>
        <authorList>
            <person name="Montgomery K."/>
        </authorList>
    </citation>
    <scope>NUCLEOTIDE SEQUENCE [LARGE SCALE GENOMIC DNA]</scope>
    <source>
        <strain evidence="7">SC8811_S16_3</strain>
    </source>
</reference>
<protein>
    <submittedName>
        <fullName evidence="7">FUSC family protein</fullName>
    </submittedName>
</protein>
<keyword evidence="3 5" id="KW-1133">Transmembrane helix</keyword>
<feature type="domain" description="Integral membrane bound transporter" evidence="6">
    <location>
        <begin position="189"/>
        <end position="313"/>
    </location>
</feature>
<dbReference type="InterPro" id="IPR049453">
    <property type="entry name" value="Memb_transporter_dom"/>
</dbReference>
<feature type="transmembrane region" description="Helical" evidence="5">
    <location>
        <begin position="37"/>
        <end position="54"/>
    </location>
</feature>
<feature type="transmembrane region" description="Helical" evidence="5">
    <location>
        <begin position="170"/>
        <end position="189"/>
    </location>
</feature>
<comment type="caution">
    <text evidence="7">The sequence shown here is derived from an EMBL/GenBank/DDBJ whole genome shotgun (WGS) entry which is preliminary data.</text>
</comment>
<feature type="transmembrane region" description="Helical" evidence="5">
    <location>
        <begin position="249"/>
        <end position="266"/>
    </location>
</feature>
<evidence type="ECO:0000256" key="4">
    <source>
        <dbReference type="ARBA" id="ARBA00023136"/>
    </source>
</evidence>